<accession>A0A090VYT8</accession>
<evidence type="ECO:0000313" key="2">
    <source>
        <dbReference type="Proteomes" id="UP000029641"/>
    </source>
</evidence>
<evidence type="ECO:0008006" key="3">
    <source>
        <dbReference type="Google" id="ProtNLM"/>
    </source>
</evidence>
<protein>
    <recommendedName>
        <fullName evidence="3">Gluconolactonase</fullName>
    </recommendedName>
</protein>
<organism evidence="1 2">
    <name type="scientific">Jejuia pallidilutea</name>
    <dbReference type="NCBI Taxonomy" id="504487"/>
    <lineage>
        <taxon>Bacteria</taxon>
        <taxon>Pseudomonadati</taxon>
        <taxon>Bacteroidota</taxon>
        <taxon>Flavobacteriia</taxon>
        <taxon>Flavobacteriales</taxon>
        <taxon>Flavobacteriaceae</taxon>
        <taxon>Jejuia</taxon>
    </lineage>
</organism>
<evidence type="ECO:0000313" key="1">
    <source>
        <dbReference type="EMBL" id="GAL68404.1"/>
    </source>
</evidence>
<dbReference type="EMBL" id="BBNR01000019">
    <property type="protein sequence ID" value="GAL68404.1"/>
    <property type="molecule type" value="Genomic_DNA"/>
</dbReference>
<sequence length="45" mass="5060">MTQIKIPETPSNVAFGGKDRHTLFITAKTSLYAIKMKTKGQEKSY</sequence>
<reference evidence="1 2" key="1">
    <citation type="journal article" date="2014" name="Genome Announc.">
        <title>Draft Genome Sequence of Marine Flavobacterium Jejuia pallidilutea Strain 11shimoA1 and Pigmentation Mutants.</title>
        <authorList>
            <person name="Takatani N."/>
            <person name="Nakanishi M."/>
            <person name="Meirelles P."/>
            <person name="Mino S."/>
            <person name="Suda W."/>
            <person name="Oshima K."/>
            <person name="Hattori M."/>
            <person name="Ohkuma M."/>
            <person name="Hosokawa M."/>
            <person name="Miyashita K."/>
            <person name="Thompson F.L."/>
            <person name="Niwa A."/>
            <person name="Sawabe T."/>
            <person name="Sawabe T."/>
        </authorList>
    </citation>
    <scope>NUCLEOTIDE SEQUENCE [LARGE SCALE GENOMIC DNA]</scope>
    <source>
        <strain evidence="1 2">JCM 19301</strain>
    </source>
</reference>
<proteinExistence type="predicted"/>
<dbReference type="Gene3D" id="2.120.10.30">
    <property type="entry name" value="TolB, C-terminal domain"/>
    <property type="match status" value="1"/>
</dbReference>
<gene>
    <name evidence="1" type="ORF">JCM19301_2011</name>
</gene>
<comment type="caution">
    <text evidence="1">The sequence shown here is derived from an EMBL/GenBank/DDBJ whole genome shotgun (WGS) entry which is preliminary data.</text>
</comment>
<dbReference type="AlphaFoldDB" id="A0A090VYT8"/>
<name>A0A090VYT8_9FLAO</name>
<dbReference type="Proteomes" id="UP000029641">
    <property type="component" value="Unassembled WGS sequence"/>
</dbReference>
<dbReference type="InterPro" id="IPR011042">
    <property type="entry name" value="6-blade_b-propeller_TolB-like"/>
</dbReference>
<dbReference type="SUPFAM" id="SSF63829">
    <property type="entry name" value="Calcium-dependent phosphotriesterase"/>
    <property type="match status" value="1"/>
</dbReference>